<dbReference type="SUPFAM" id="SSF52540">
    <property type="entry name" value="P-loop containing nucleoside triphosphate hydrolases"/>
    <property type="match status" value="1"/>
</dbReference>
<organism evidence="1 2">
    <name type="scientific">Candidatus Yanofskybacteria bacterium GW2011_GWC1_48_11</name>
    <dbReference type="NCBI Taxonomy" id="1619027"/>
    <lineage>
        <taxon>Bacteria</taxon>
        <taxon>Candidatus Yanofskyibacteriota</taxon>
    </lineage>
</organism>
<dbReference type="Proteomes" id="UP000034462">
    <property type="component" value="Unassembled WGS sequence"/>
</dbReference>
<gene>
    <name evidence="1" type="ORF">UY25_C0002G0147</name>
</gene>
<protein>
    <submittedName>
        <fullName evidence="1">Polymerase III subunit delta', DNA polymerase III subunit delta' protein</fullName>
        <ecNumber evidence="1">2.7.7.7</ecNumber>
    </submittedName>
</protein>
<dbReference type="InterPro" id="IPR050238">
    <property type="entry name" value="DNA_Rep/Repair_Clamp_Loader"/>
</dbReference>
<proteinExistence type="predicted"/>
<sequence length="240" mass="27664">MRHAEFLKKAAAKKTLAHAYLFSGNDRAQKEELVRDLLEILGVSSADSVVINPSEETSSFEITISQIRRLAAFLSMTSWNSSHKAVQIQDAHRMNQEAQSAFLKLLEEPRGDTILFLLTEHPDMLFETIRSRAQEFKFYSFSQMQIPGDVTREFQKLQRADLHMRFSYAKNLSDEPECIDDVLRQWISVLRKALHEAARKDSERALPLSRSVRTMQEIQFLLRTTNVNPRLALERALLSL</sequence>
<dbReference type="EC" id="2.7.7.7" evidence="1"/>
<dbReference type="PANTHER" id="PTHR11669:SF8">
    <property type="entry name" value="DNA POLYMERASE III SUBUNIT DELTA"/>
    <property type="match status" value="1"/>
</dbReference>
<evidence type="ECO:0000313" key="2">
    <source>
        <dbReference type="Proteomes" id="UP000034462"/>
    </source>
</evidence>
<dbReference type="GO" id="GO:0003887">
    <property type="term" value="F:DNA-directed DNA polymerase activity"/>
    <property type="evidence" value="ECO:0007669"/>
    <property type="project" value="UniProtKB-EC"/>
</dbReference>
<accession>A0A837IQY5</accession>
<dbReference type="AlphaFoldDB" id="A0A837IQY5"/>
<dbReference type="EMBL" id="LCPH01000002">
    <property type="protein sequence ID" value="KKU93423.1"/>
    <property type="molecule type" value="Genomic_DNA"/>
</dbReference>
<reference evidence="1 2" key="1">
    <citation type="journal article" date="2015" name="Nature">
        <title>rRNA introns, odd ribosomes, and small enigmatic genomes across a large radiation of phyla.</title>
        <authorList>
            <person name="Brown C.T."/>
            <person name="Hug L.A."/>
            <person name="Thomas B.C."/>
            <person name="Sharon I."/>
            <person name="Castelle C.J."/>
            <person name="Singh A."/>
            <person name="Wilkins M.J."/>
            <person name="Williams K.H."/>
            <person name="Banfield J.F."/>
        </authorList>
    </citation>
    <scope>NUCLEOTIDE SEQUENCE [LARGE SCALE GENOMIC DNA]</scope>
</reference>
<keyword evidence="1" id="KW-0548">Nucleotidyltransferase</keyword>
<name>A0A837IQY5_9BACT</name>
<keyword evidence="1" id="KW-0808">Transferase</keyword>
<dbReference type="Pfam" id="PF13177">
    <property type="entry name" value="DNA_pol3_delta2"/>
    <property type="match status" value="1"/>
</dbReference>
<dbReference type="PANTHER" id="PTHR11669">
    <property type="entry name" value="REPLICATION FACTOR C / DNA POLYMERASE III GAMMA-TAU SUBUNIT"/>
    <property type="match status" value="1"/>
</dbReference>
<evidence type="ECO:0000313" key="1">
    <source>
        <dbReference type="EMBL" id="KKU93423.1"/>
    </source>
</evidence>
<dbReference type="InterPro" id="IPR027417">
    <property type="entry name" value="P-loop_NTPase"/>
</dbReference>
<comment type="caution">
    <text evidence="1">The sequence shown here is derived from an EMBL/GenBank/DDBJ whole genome shotgun (WGS) entry which is preliminary data.</text>
</comment>
<dbReference type="GO" id="GO:0006261">
    <property type="term" value="P:DNA-templated DNA replication"/>
    <property type="evidence" value="ECO:0007669"/>
    <property type="project" value="TreeGrafter"/>
</dbReference>
<dbReference type="Gene3D" id="3.40.50.300">
    <property type="entry name" value="P-loop containing nucleotide triphosphate hydrolases"/>
    <property type="match status" value="1"/>
</dbReference>